<protein>
    <submittedName>
        <fullName evidence="1">Nucleotidyltransferase substrate binding protein (TIGR01987 family)</fullName>
    </submittedName>
</protein>
<dbReference type="Proteomes" id="UP001225646">
    <property type="component" value="Unassembled WGS sequence"/>
</dbReference>
<comment type="caution">
    <text evidence="1">The sequence shown here is derived from an EMBL/GenBank/DDBJ whole genome shotgun (WGS) entry which is preliminary data.</text>
</comment>
<proteinExistence type="predicted"/>
<dbReference type="RefSeq" id="WP_419152911.1">
    <property type="nucleotide sequence ID" value="NZ_JAUSTR010000038.1"/>
</dbReference>
<evidence type="ECO:0000313" key="2">
    <source>
        <dbReference type="Proteomes" id="UP001225646"/>
    </source>
</evidence>
<organism evidence="1 2">
    <name type="scientific">Aeribacillus alveayuensis</name>
    <dbReference type="NCBI Taxonomy" id="279215"/>
    <lineage>
        <taxon>Bacteria</taxon>
        <taxon>Bacillati</taxon>
        <taxon>Bacillota</taxon>
        <taxon>Bacilli</taxon>
        <taxon>Bacillales</taxon>
        <taxon>Bacillaceae</taxon>
        <taxon>Aeribacillus</taxon>
    </lineage>
</organism>
<sequence length="70" mass="8346">MKMFLEYTGINDIKSPRATIKEAYSYGLIEDGDQWIDMLVDRSKTPHIYDEEEAKLIYEKINTIIFWKIL</sequence>
<accession>A0ABT9VSR6</accession>
<dbReference type="SUPFAM" id="SSF81593">
    <property type="entry name" value="Nucleotidyltransferase substrate binding subunit/domain"/>
    <property type="match status" value="1"/>
</dbReference>
<gene>
    <name evidence="1" type="ORF">J2S06_003166</name>
</gene>
<name>A0ABT9VSR6_9BACI</name>
<dbReference type="NCBIfam" id="TIGR01987">
    <property type="entry name" value="HI0074"/>
    <property type="match status" value="1"/>
</dbReference>
<keyword evidence="2" id="KW-1185">Reference proteome</keyword>
<reference evidence="1 2" key="1">
    <citation type="submission" date="2023-07" db="EMBL/GenBank/DDBJ databases">
        <title>Genomic Encyclopedia of Type Strains, Phase IV (KMG-IV): sequencing the most valuable type-strain genomes for metagenomic binning, comparative biology and taxonomic classification.</title>
        <authorList>
            <person name="Goeker M."/>
        </authorList>
    </citation>
    <scope>NUCLEOTIDE SEQUENCE [LARGE SCALE GENOMIC DNA]</scope>
    <source>
        <strain evidence="1 2">DSM 19092</strain>
    </source>
</reference>
<dbReference type="InterPro" id="IPR010235">
    <property type="entry name" value="HepT"/>
</dbReference>
<dbReference type="EMBL" id="JAUSTR010000038">
    <property type="protein sequence ID" value="MDQ0164022.1"/>
    <property type="molecule type" value="Genomic_DNA"/>
</dbReference>
<evidence type="ECO:0000313" key="1">
    <source>
        <dbReference type="EMBL" id="MDQ0164022.1"/>
    </source>
</evidence>
<dbReference type="Gene3D" id="1.20.120.330">
    <property type="entry name" value="Nucleotidyltransferases domain 2"/>
    <property type="match status" value="1"/>
</dbReference>
<dbReference type="Pfam" id="PF08780">
    <property type="entry name" value="NTase_sub_bind"/>
    <property type="match status" value="1"/>
</dbReference>